<feature type="compositionally biased region" description="Acidic residues" evidence="1">
    <location>
        <begin position="1"/>
        <end position="14"/>
    </location>
</feature>
<dbReference type="AlphaFoldDB" id="A0A0A9D4J0"/>
<feature type="domain" description="No apical meristem-associated C-terminal" evidence="2">
    <location>
        <begin position="144"/>
        <end position="323"/>
    </location>
</feature>
<feature type="compositionally biased region" description="Basic and acidic residues" evidence="1">
    <location>
        <begin position="209"/>
        <end position="218"/>
    </location>
</feature>
<feature type="region of interest" description="Disordered" evidence="1">
    <location>
        <begin position="165"/>
        <end position="218"/>
    </location>
</feature>
<evidence type="ECO:0000259" key="2">
    <source>
        <dbReference type="Pfam" id="PF14303"/>
    </source>
</evidence>
<dbReference type="PANTHER" id="PTHR45125:SF44">
    <property type="entry name" value="OS07G0554400 PROTEIN"/>
    <property type="match status" value="1"/>
</dbReference>
<organism evidence="3">
    <name type="scientific">Arundo donax</name>
    <name type="common">Giant reed</name>
    <name type="synonym">Donax arundinaceus</name>
    <dbReference type="NCBI Taxonomy" id="35708"/>
    <lineage>
        <taxon>Eukaryota</taxon>
        <taxon>Viridiplantae</taxon>
        <taxon>Streptophyta</taxon>
        <taxon>Embryophyta</taxon>
        <taxon>Tracheophyta</taxon>
        <taxon>Spermatophyta</taxon>
        <taxon>Magnoliopsida</taxon>
        <taxon>Liliopsida</taxon>
        <taxon>Poales</taxon>
        <taxon>Poaceae</taxon>
        <taxon>PACMAD clade</taxon>
        <taxon>Arundinoideae</taxon>
        <taxon>Arundineae</taxon>
        <taxon>Arundo</taxon>
    </lineage>
</organism>
<dbReference type="InterPro" id="IPR029466">
    <property type="entry name" value="NAM-associated_C"/>
</dbReference>
<sequence>MAEGDNSLDWDDDNELRSSPEEQPLLIEEVTLVRPNQKRTKNFSEKEDEMLVSAWLNVSMDAVQGNEQSRSTYWTRMYDYFHSNKDFNSERSQNSLMHRWSAIQENVHKFAECLSRIEGRSQSGVSTQDEIMQACTLFKSENSRSFRFLHCWNLLRTQQKWIDKSSQISSQKKRKAIPNSSLDTSTPVTPNDSEAASPEYELSRSPMSRKGEKEKSERGRDIVYMDALDSLWAKKKEADVEKELKEDERQKQAYALEQERVALEQVRVANERKNLEIRSKELDLKSKELDLKMMLEEERIITLDISGMSGPQQLYYKSRQNEIISQQLNSSG</sequence>
<feature type="compositionally biased region" description="Polar residues" evidence="1">
    <location>
        <begin position="178"/>
        <end position="194"/>
    </location>
</feature>
<name>A0A0A9D4J0_ARUDO</name>
<evidence type="ECO:0000256" key="1">
    <source>
        <dbReference type="SAM" id="MobiDB-lite"/>
    </source>
</evidence>
<dbReference type="EMBL" id="GBRH01219258">
    <property type="protein sequence ID" value="JAD78637.1"/>
    <property type="molecule type" value="Transcribed_RNA"/>
</dbReference>
<protein>
    <recommendedName>
        <fullName evidence="2">No apical meristem-associated C-terminal domain-containing protein</fullName>
    </recommendedName>
</protein>
<accession>A0A0A9D4J0</accession>
<feature type="region of interest" description="Disordered" evidence="1">
    <location>
        <begin position="1"/>
        <end position="23"/>
    </location>
</feature>
<proteinExistence type="predicted"/>
<evidence type="ECO:0000313" key="3">
    <source>
        <dbReference type="EMBL" id="JAD78637.1"/>
    </source>
</evidence>
<reference evidence="3" key="2">
    <citation type="journal article" date="2015" name="Data Brief">
        <title>Shoot transcriptome of the giant reed, Arundo donax.</title>
        <authorList>
            <person name="Barrero R.A."/>
            <person name="Guerrero F.D."/>
            <person name="Moolhuijzen P."/>
            <person name="Goolsby J.A."/>
            <person name="Tidwell J."/>
            <person name="Bellgard S.E."/>
            <person name="Bellgard M.I."/>
        </authorList>
    </citation>
    <scope>NUCLEOTIDE SEQUENCE</scope>
    <source>
        <tissue evidence="3">Shoot tissue taken approximately 20 cm above the soil surface</tissue>
    </source>
</reference>
<reference evidence="3" key="1">
    <citation type="submission" date="2014-09" db="EMBL/GenBank/DDBJ databases">
        <authorList>
            <person name="Magalhaes I.L.F."/>
            <person name="Oliveira U."/>
            <person name="Santos F.R."/>
            <person name="Vidigal T.H.D.A."/>
            <person name="Brescovit A.D."/>
            <person name="Santos A.J."/>
        </authorList>
    </citation>
    <scope>NUCLEOTIDE SEQUENCE</scope>
    <source>
        <tissue evidence="3">Shoot tissue taken approximately 20 cm above the soil surface</tissue>
    </source>
</reference>
<dbReference type="PANTHER" id="PTHR45125">
    <property type="entry name" value="F21J9.4-RELATED"/>
    <property type="match status" value="1"/>
</dbReference>
<dbReference type="Pfam" id="PF14303">
    <property type="entry name" value="NAM-associated"/>
    <property type="match status" value="1"/>
</dbReference>